<dbReference type="AlphaFoldDB" id="A0A8J8N9W4"/>
<dbReference type="EMBL" id="RRYP01031006">
    <property type="protein sequence ID" value="TNV71033.1"/>
    <property type="molecule type" value="Genomic_DNA"/>
</dbReference>
<sequence>MRLTTPILLLTSIIKGAIHLQIITTLITTSIRQQQLRQTKTGYCLYRLALVGLLIMDLNWAGQISIPKPQALVLKIKQAAQLLGPCVKRSKEPFNWRRERKMSYLFLQFNQLTRAISKCPSGGRQCRAMWFRETFIIDTSYKKSQVKVHMERYTWGS</sequence>
<gene>
    <name evidence="1" type="ORF">FGO68_gene8092</name>
</gene>
<name>A0A8J8N9W4_HALGN</name>
<accession>A0A8J8N9W4</accession>
<keyword evidence="2" id="KW-1185">Reference proteome</keyword>
<evidence type="ECO:0000313" key="1">
    <source>
        <dbReference type="EMBL" id="TNV71033.1"/>
    </source>
</evidence>
<reference evidence="1" key="1">
    <citation type="submission" date="2019-06" db="EMBL/GenBank/DDBJ databases">
        <authorList>
            <person name="Zheng W."/>
        </authorList>
    </citation>
    <scope>NUCLEOTIDE SEQUENCE</scope>
    <source>
        <strain evidence="1">QDHG01</strain>
    </source>
</reference>
<proteinExistence type="predicted"/>
<evidence type="ECO:0000313" key="2">
    <source>
        <dbReference type="Proteomes" id="UP000785679"/>
    </source>
</evidence>
<protein>
    <submittedName>
        <fullName evidence="1">Uncharacterized protein</fullName>
    </submittedName>
</protein>
<organism evidence="1 2">
    <name type="scientific">Halteria grandinella</name>
    <dbReference type="NCBI Taxonomy" id="5974"/>
    <lineage>
        <taxon>Eukaryota</taxon>
        <taxon>Sar</taxon>
        <taxon>Alveolata</taxon>
        <taxon>Ciliophora</taxon>
        <taxon>Intramacronucleata</taxon>
        <taxon>Spirotrichea</taxon>
        <taxon>Stichotrichia</taxon>
        <taxon>Sporadotrichida</taxon>
        <taxon>Halteriidae</taxon>
        <taxon>Halteria</taxon>
    </lineage>
</organism>
<dbReference type="Proteomes" id="UP000785679">
    <property type="component" value="Unassembled WGS sequence"/>
</dbReference>
<comment type="caution">
    <text evidence="1">The sequence shown here is derived from an EMBL/GenBank/DDBJ whole genome shotgun (WGS) entry which is preliminary data.</text>
</comment>